<dbReference type="Proteomes" id="UP000296079">
    <property type="component" value="Chromosome 2"/>
</dbReference>
<dbReference type="InterPro" id="IPR027417">
    <property type="entry name" value="P-loop_NTPase"/>
</dbReference>
<evidence type="ECO:0000313" key="5">
    <source>
        <dbReference type="EMBL" id="CAJ94880.1"/>
    </source>
</evidence>
<dbReference type="STRING" id="381666.H16_B0074"/>
<dbReference type="OrthoDB" id="9781337at2"/>
<dbReference type="InterPro" id="IPR032823">
    <property type="entry name" value="BCA_ABC_TP_C"/>
</dbReference>
<reference evidence="6 8" key="2">
    <citation type="submission" date="2019-04" db="EMBL/GenBank/DDBJ databases">
        <title>Long-read de novo sequencing of Cupriavidus necator H16.</title>
        <authorList>
            <person name="Little G.T."/>
            <person name="Ehsaan M."/>
            <person name="Arenas-Lopez C."/>
            <person name="Jawed K."/>
            <person name="Winzer K."/>
            <person name="Kovacs K."/>
            <person name="Malys N."/>
            <person name="Minton N.P."/>
        </authorList>
    </citation>
    <scope>NUCLEOTIDE SEQUENCE [LARGE SCALE GENOMIC DNA]</scope>
    <source>
        <strain evidence="6 8">H16</strain>
    </source>
</reference>
<dbReference type="EMBL" id="AM260480">
    <property type="protein sequence ID" value="CAJ94880.1"/>
    <property type="molecule type" value="Genomic_DNA"/>
</dbReference>
<gene>
    <name evidence="6" type="primary">urtD</name>
    <name evidence="5" type="ordered locus">H16_B0074</name>
    <name evidence="6" type="ORF">E6A55_19470</name>
</gene>
<evidence type="ECO:0000256" key="1">
    <source>
        <dbReference type="ARBA" id="ARBA00022448"/>
    </source>
</evidence>
<reference evidence="5 7" key="1">
    <citation type="journal article" date="2006" name="Nat. Biotechnol.">
        <title>Genome sequence of the bioplastic-producing 'Knallgas' bacterium Ralstonia eutropha H16.</title>
        <authorList>
            <person name="Pohlmann A."/>
            <person name="Fricke W.F."/>
            <person name="Reinecke F."/>
            <person name="Kusian B."/>
            <person name="Liesegang H."/>
            <person name="Cramm R."/>
            <person name="Eitinger T."/>
            <person name="Ewering C."/>
            <person name="Potter M."/>
            <person name="Schwartz E."/>
            <person name="Strittmatter A."/>
            <person name="Voss I."/>
            <person name="Gottschalk G."/>
            <person name="Steinbuechel A."/>
            <person name="Friedrich B."/>
            <person name="Bowien B."/>
        </authorList>
    </citation>
    <scope>NUCLEOTIDE SEQUENCE [LARGE SCALE GENOMIC DNA]</scope>
    <source>
        <strain evidence="7">ATCC 17699 / DSM 428 / KCTC 22496 / NCIMB 10442 / H16 / Stanier 337</strain>
        <strain evidence="5">H16</strain>
    </source>
</reference>
<dbReference type="Proteomes" id="UP000008210">
    <property type="component" value="Chromosome 2"/>
</dbReference>
<dbReference type="InterPro" id="IPR003439">
    <property type="entry name" value="ABC_transporter-like_ATP-bd"/>
</dbReference>
<evidence type="ECO:0000313" key="7">
    <source>
        <dbReference type="Proteomes" id="UP000008210"/>
    </source>
</evidence>
<organism evidence="5 7">
    <name type="scientific">Cupriavidus necator (strain ATCC 17699 / DSM 428 / KCTC 22496 / NCIMB 10442 / H16 / Stanier 337)</name>
    <name type="common">Ralstonia eutropha</name>
    <dbReference type="NCBI Taxonomy" id="381666"/>
    <lineage>
        <taxon>Bacteria</taxon>
        <taxon>Pseudomonadati</taxon>
        <taxon>Pseudomonadota</taxon>
        <taxon>Betaproteobacteria</taxon>
        <taxon>Burkholderiales</taxon>
        <taxon>Burkholderiaceae</taxon>
        <taxon>Cupriavidus</taxon>
    </lineage>
</organism>
<dbReference type="GO" id="GO:0005524">
    <property type="term" value="F:ATP binding"/>
    <property type="evidence" value="ECO:0007669"/>
    <property type="project" value="UniProtKB-KW"/>
</dbReference>
<dbReference type="InterPro" id="IPR017781">
    <property type="entry name" value="ABC_transptr_urea_ATP-bd_UrtD"/>
</dbReference>
<dbReference type="RefSeq" id="WP_011616337.1">
    <property type="nucleotide sequence ID" value="NC_008314.1"/>
</dbReference>
<sequence>MSNTDFMLAVEDLTVSFDGFKAIDNLTLYVDRNELRVIIGPNGAGKTTLLDLVCGKTRASGGSIKFANRELTGLPEYQIVRAGVGRKFQTPSIYENLSVFQNLAVSFPRGRGVLGALAFRATVEVRQRVAEVAAEIGLADALEREAAQLSHGQKQWLEIGMLLMQEPRLLMLDEPIAGMSVREREQTAELLKRVSKGRAVIVIEHDMDFVKQIADKVTVMHQGKILAEGSMTQVQNDPRVIDVYLGH</sequence>
<keyword evidence="7" id="KW-1185">Reference proteome</keyword>
<dbReference type="Gene3D" id="3.40.50.300">
    <property type="entry name" value="P-loop containing nucleotide triphosphate hydrolases"/>
    <property type="match status" value="1"/>
</dbReference>
<keyword evidence="3 6" id="KW-0067">ATP-binding</keyword>
<evidence type="ECO:0000256" key="2">
    <source>
        <dbReference type="ARBA" id="ARBA00022741"/>
    </source>
</evidence>
<evidence type="ECO:0000256" key="3">
    <source>
        <dbReference type="ARBA" id="ARBA00022840"/>
    </source>
</evidence>
<dbReference type="InterPro" id="IPR051120">
    <property type="entry name" value="ABC_AA/LPS_Transport"/>
</dbReference>
<name>Q0K544_CUPNH</name>
<dbReference type="NCBIfam" id="TIGR03411">
    <property type="entry name" value="urea_trans_UrtD"/>
    <property type="match status" value="1"/>
</dbReference>
<protein>
    <submittedName>
        <fullName evidence="5">ABC-type transporter, ATPase component: HAAT family</fullName>
        <ecNumber evidence="5">3.6.3.22</ecNumber>
    </submittedName>
    <submittedName>
        <fullName evidence="6">Urea ABC transporter ATP-binding protein UrtD</fullName>
    </submittedName>
</protein>
<dbReference type="SUPFAM" id="SSF52540">
    <property type="entry name" value="P-loop containing nucleoside triphosphate hydrolases"/>
    <property type="match status" value="1"/>
</dbReference>
<dbReference type="FunFam" id="3.40.50.300:FF:000421">
    <property type="entry name" value="Branched-chain amino acid ABC transporter ATP-binding protein"/>
    <property type="match status" value="1"/>
</dbReference>
<proteinExistence type="predicted"/>
<dbReference type="GO" id="GO:0005886">
    <property type="term" value="C:plasma membrane"/>
    <property type="evidence" value="ECO:0007669"/>
    <property type="project" value="TreeGrafter"/>
</dbReference>
<evidence type="ECO:0000313" key="6">
    <source>
        <dbReference type="EMBL" id="QCC02825.1"/>
    </source>
</evidence>
<dbReference type="CDD" id="cd03219">
    <property type="entry name" value="ABC_Mj1267_LivG_branched"/>
    <property type="match status" value="1"/>
</dbReference>
<dbReference type="GO" id="GO:0016887">
    <property type="term" value="F:ATP hydrolysis activity"/>
    <property type="evidence" value="ECO:0007669"/>
    <property type="project" value="InterPro"/>
</dbReference>
<accession>Q0K544</accession>
<dbReference type="PANTHER" id="PTHR45772">
    <property type="entry name" value="CONSERVED COMPONENT OF ABC TRANSPORTER FOR NATURAL AMINO ACIDS-RELATED"/>
    <property type="match status" value="1"/>
</dbReference>
<feature type="domain" description="ABC transporter" evidence="4">
    <location>
        <begin position="8"/>
        <end position="247"/>
    </location>
</feature>
<evidence type="ECO:0000259" key="4">
    <source>
        <dbReference type="PROSITE" id="PS50893"/>
    </source>
</evidence>
<evidence type="ECO:0000313" key="8">
    <source>
        <dbReference type="Proteomes" id="UP000296079"/>
    </source>
</evidence>
<dbReference type="Pfam" id="PF00005">
    <property type="entry name" value="ABC_tran"/>
    <property type="match status" value="1"/>
</dbReference>
<dbReference type="KEGG" id="reh:H16_B0074"/>
<keyword evidence="1" id="KW-0813">Transport</keyword>
<dbReference type="PANTHER" id="PTHR45772:SF8">
    <property type="entry name" value="HIGH-AFFINITY BRANCHED-CHAIN AMINO ACID TRANSPORT ATP-BINDING PROTEIN"/>
    <property type="match status" value="1"/>
</dbReference>
<dbReference type="AlphaFoldDB" id="Q0K544"/>
<dbReference type="eggNOG" id="COG4674">
    <property type="taxonomic scope" value="Bacteria"/>
</dbReference>
<dbReference type="HOGENOM" id="CLU_000604_1_2_4"/>
<dbReference type="EMBL" id="CP039288">
    <property type="protein sequence ID" value="QCC02825.1"/>
    <property type="molecule type" value="Genomic_DNA"/>
</dbReference>
<keyword evidence="2" id="KW-0547">Nucleotide-binding</keyword>
<dbReference type="Pfam" id="PF12399">
    <property type="entry name" value="BCA_ABC_TP_C"/>
    <property type="match status" value="1"/>
</dbReference>
<keyword evidence="5" id="KW-0378">Hydrolase</keyword>
<dbReference type="EC" id="3.6.3.22" evidence="5"/>
<dbReference type="PROSITE" id="PS50893">
    <property type="entry name" value="ABC_TRANSPORTER_2"/>
    <property type="match status" value="1"/>
</dbReference>